<sequence length="734" mass="82371">MKTRLLLATFALLFAAHCFGQTSWDDQNRYWYYRYRLVDEFLIRGEESPLNCDVASGYSLPAGKTWTTNQVNGQNIDMDWGDATSYLGWYIGVLATEYKLLTDNNQSTEATKRELYYAMKAYERLDTKAEHMFYPHTSADCAPTNLNGLFVRDDVSEQLILQNRPDLVTRFSGDGNFRMHSDYHKFYEAFTEVNDINSNIYPTQDQISDLFMGFALVNKCVGNVTYQGYNFGQHAVNYTDLIANRLNVNFWMGKLPNGLTYKDGNFITELNAYGIAKAAQWITGQDYTQNLDAFSRDRWETLCDPLVGPEIMDQTYWNSQKDYTTALQMTYAAIGHSWEYAIAPEEHDVDVLGVTVAIEYHYHISIPGLQMSLPTIVLHPWDPAPPSITMNVTSKFLTLYGNDLNQQIYPLLHEYLNGDGTELSNAYFTTIIQGAPCEGPQHKPSNNINALGVNGWRGDSRWERPLSADGLVDIDNNAETGGKFNGLDYLLMYNLYMLTRGGGDTSYKNALNTVSSVNITSPGKYWSYETLETSGIIANNANTAVTPVEISANKTISLKPGFKVESGAKARIYITQNTACNTSLSGGTLREVVRNEEKQSPAEVKEKVLNGLATEIQAQYDSIAQLYSQYTLDSATLLREATEALNNAAEQVSVYPNPTTGNYSVHVTLKEGQKVQVALSDLYTNERKVVFDDYLDGGSNQLSFSLADADAKVLMIEIKCAEFTVVRRLVKKEK</sequence>
<evidence type="ECO:0000313" key="2">
    <source>
        <dbReference type="EMBL" id="SHG73779.1"/>
    </source>
</evidence>
<dbReference type="RefSeq" id="WP_143164812.1">
    <property type="nucleotide sequence ID" value="NZ_FQWQ01000001.1"/>
</dbReference>
<protein>
    <recommendedName>
        <fullName evidence="4">Por secretion system C-terminal sorting domain-containing protein</fullName>
    </recommendedName>
</protein>
<proteinExistence type="predicted"/>
<name>A0A1M5MA63_9BACT</name>
<feature type="chain" id="PRO_5013268517" description="Por secretion system C-terminal sorting domain-containing protein" evidence="1">
    <location>
        <begin position="21"/>
        <end position="734"/>
    </location>
</feature>
<dbReference type="EMBL" id="FQWQ01000001">
    <property type="protein sequence ID" value="SHG73779.1"/>
    <property type="molecule type" value="Genomic_DNA"/>
</dbReference>
<accession>A0A1M5MA63</accession>
<keyword evidence="3" id="KW-1185">Reference proteome</keyword>
<dbReference type="OrthoDB" id="2985529at2"/>
<evidence type="ECO:0000313" key="3">
    <source>
        <dbReference type="Proteomes" id="UP000184212"/>
    </source>
</evidence>
<dbReference type="Proteomes" id="UP000184212">
    <property type="component" value="Unassembled WGS sequence"/>
</dbReference>
<dbReference type="AlphaFoldDB" id="A0A1M5MA63"/>
<gene>
    <name evidence="2" type="ORF">SAMN04488109_1623</name>
</gene>
<evidence type="ECO:0000256" key="1">
    <source>
        <dbReference type="SAM" id="SignalP"/>
    </source>
</evidence>
<reference evidence="2 3" key="1">
    <citation type="submission" date="2016-11" db="EMBL/GenBank/DDBJ databases">
        <authorList>
            <person name="Jaros S."/>
            <person name="Januszkiewicz K."/>
            <person name="Wedrychowicz H."/>
        </authorList>
    </citation>
    <scope>NUCLEOTIDE SEQUENCE [LARGE SCALE GENOMIC DNA]</scope>
    <source>
        <strain evidence="2 3">DSM 24574</strain>
    </source>
</reference>
<organism evidence="2 3">
    <name type="scientific">Chryseolinea serpens</name>
    <dbReference type="NCBI Taxonomy" id="947013"/>
    <lineage>
        <taxon>Bacteria</taxon>
        <taxon>Pseudomonadati</taxon>
        <taxon>Bacteroidota</taxon>
        <taxon>Cytophagia</taxon>
        <taxon>Cytophagales</taxon>
        <taxon>Fulvivirgaceae</taxon>
        <taxon>Chryseolinea</taxon>
    </lineage>
</organism>
<evidence type="ECO:0008006" key="4">
    <source>
        <dbReference type="Google" id="ProtNLM"/>
    </source>
</evidence>
<keyword evidence="1" id="KW-0732">Signal</keyword>
<feature type="signal peptide" evidence="1">
    <location>
        <begin position="1"/>
        <end position="20"/>
    </location>
</feature>